<organism evidence="3 4">
    <name type="scientific">Chryseobacterium wanjuense</name>
    <dbReference type="NCBI Taxonomy" id="356305"/>
    <lineage>
        <taxon>Bacteria</taxon>
        <taxon>Pseudomonadati</taxon>
        <taxon>Bacteroidota</taxon>
        <taxon>Flavobacteriia</taxon>
        <taxon>Flavobacteriales</taxon>
        <taxon>Weeksellaceae</taxon>
        <taxon>Chryseobacterium group</taxon>
        <taxon>Chryseobacterium</taxon>
    </lineage>
</organism>
<dbReference type="STRING" id="356305.SAMN05421841_1909"/>
<dbReference type="GO" id="GO:0003677">
    <property type="term" value="F:DNA binding"/>
    <property type="evidence" value="ECO:0007669"/>
    <property type="project" value="InterPro"/>
</dbReference>
<dbReference type="EMBL" id="FOIU01000001">
    <property type="protein sequence ID" value="SEW26348.1"/>
    <property type="molecule type" value="Genomic_DNA"/>
</dbReference>
<feature type="transmembrane region" description="Helical" evidence="1">
    <location>
        <begin position="333"/>
        <end position="354"/>
    </location>
</feature>
<dbReference type="InterPro" id="IPR036388">
    <property type="entry name" value="WH-like_DNA-bd_sf"/>
</dbReference>
<dbReference type="InterPro" id="IPR011990">
    <property type="entry name" value="TPR-like_helical_dom_sf"/>
</dbReference>
<dbReference type="RefSeq" id="WP_089791816.1">
    <property type="nucleotide sequence ID" value="NZ_FOIU01000001.1"/>
</dbReference>
<keyword evidence="1" id="KW-0472">Membrane</keyword>
<dbReference type="Proteomes" id="UP000199469">
    <property type="component" value="Unassembled WGS sequence"/>
</dbReference>
<protein>
    <submittedName>
        <fullName evidence="3">Regulatory protein, luxR family</fullName>
    </submittedName>
</protein>
<dbReference type="Gene3D" id="1.10.10.10">
    <property type="entry name" value="Winged helix-like DNA-binding domain superfamily/Winged helix DNA-binding domain"/>
    <property type="match status" value="1"/>
</dbReference>
<dbReference type="InterPro" id="IPR016032">
    <property type="entry name" value="Sig_transdc_resp-reg_C-effctor"/>
</dbReference>
<evidence type="ECO:0000259" key="2">
    <source>
        <dbReference type="SMART" id="SM00421"/>
    </source>
</evidence>
<dbReference type="SMART" id="SM00421">
    <property type="entry name" value="HTH_LUXR"/>
    <property type="match status" value="1"/>
</dbReference>
<evidence type="ECO:0000256" key="1">
    <source>
        <dbReference type="SAM" id="Phobius"/>
    </source>
</evidence>
<dbReference type="AlphaFoldDB" id="A0A1I0QHL4"/>
<dbReference type="SUPFAM" id="SSF81901">
    <property type="entry name" value="HCP-like"/>
    <property type="match status" value="1"/>
</dbReference>
<proteinExistence type="predicted"/>
<dbReference type="SMART" id="SM00028">
    <property type="entry name" value="TPR"/>
    <property type="match status" value="2"/>
</dbReference>
<gene>
    <name evidence="3" type="ORF">SAMN05421841_1909</name>
</gene>
<dbReference type="OrthoDB" id="1017207at2"/>
<dbReference type="InterPro" id="IPR019734">
    <property type="entry name" value="TPR_rpt"/>
</dbReference>
<dbReference type="Gene3D" id="1.25.40.10">
    <property type="entry name" value="Tetratricopeptide repeat domain"/>
    <property type="match status" value="2"/>
</dbReference>
<keyword evidence="1" id="KW-0812">Transmembrane</keyword>
<keyword evidence="4" id="KW-1185">Reference proteome</keyword>
<dbReference type="GO" id="GO:0006355">
    <property type="term" value="P:regulation of DNA-templated transcription"/>
    <property type="evidence" value="ECO:0007669"/>
    <property type="project" value="InterPro"/>
</dbReference>
<sequence length="483" mass="56007">MKILFFLFPLFLLAQQKITPRYIDSQIKKIETLGREGKSDQYIKGNTLLLKHSKLIKYSRGIALGYLNLSYSLFFAGNYKKSMEYLKLARKEEFAQNDFTSQLRIKRLFSYNYISVGLYQQAISELREIALLSDDAPIDSVRLQAKTSSYIDIGLIHQEKKQFDSATIYIKKGINALQNCRKLTPRLKVILAWGKLTLIELKIDEKKIDSAKIYLKQLENCAEKLPGNYNFKLFLAKGKVCEETGNYQQAVRNYAKSVKLVQETKNIVALRDLYQSLSKAYSKNGNPDSATIYLKKFDAITDTLTSLSPPAIESTVQELVTQKENEINSKTRYFMYFLYATAVIVIMFFLVLFGKIRRERKIVMEKEFETMILSQKVNAAFNEVVQLAKKNDPEFLTRFQEVYPNIFPRLLEIEPLLLASELKFCALLFLNFSSKDIAEYTFVKPESVQTRKNRLRKKLNISSDEDLYIWMKNINNSRIHSLS</sequence>
<reference evidence="4" key="1">
    <citation type="submission" date="2016-10" db="EMBL/GenBank/DDBJ databases">
        <authorList>
            <person name="Varghese N."/>
            <person name="Submissions S."/>
        </authorList>
    </citation>
    <scope>NUCLEOTIDE SEQUENCE [LARGE SCALE GENOMIC DNA]</scope>
    <source>
        <strain evidence="4">DSM 17724</strain>
    </source>
</reference>
<evidence type="ECO:0000313" key="3">
    <source>
        <dbReference type="EMBL" id="SEW26348.1"/>
    </source>
</evidence>
<evidence type="ECO:0000313" key="4">
    <source>
        <dbReference type="Proteomes" id="UP000199469"/>
    </source>
</evidence>
<accession>A0A1I0QHL4</accession>
<dbReference type="SUPFAM" id="SSF46894">
    <property type="entry name" value="C-terminal effector domain of the bipartite response regulators"/>
    <property type="match status" value="1"/>
</dbReference>
<feature type="domain" description="HTH luxR-type" evidence="2">
    <location>
        <begin position="414"/>
        <end position="471"/>
    </location>
</feature>
<keyword evidence="1" id="KW-1133">Transmembrane helix</keyword>
<dbReference type="InterPro" id="IPR000792">
    <property type="entry name" value="Tscrpt_reg_LuxR_C"/>
</dbReference>
<name>A0A1I0QHL4_9FLAO</name>